<dbReference type="AlphaFoldDB" id="A0A507QIN7"/>
<dbReference type="InterPro" id="IPR011009">
    <property type="entry name" value="Kinase-like_dom_sf"/>
</dbReference>
<evidence type="ECO:0000256" key="1">
    <source>
        <dbReference type="SAM" id="MobiDB-lite"/>
    </source>
</evidence>
<accession>A0A507QIN7</accession>
<feature type="compositionally biased region" description="Polar residues" evidence="1">
    <location>
        <begin position="1"/>
        <end position="16"/>
    </location>
</feature>
<dbReference type="STRING" id="5098.A0A507QIN7"/>
<dbReference type="EMBL" id="VIFY01000328">
    <property type="protein sequence ID" value="TQB67673.1"/>
    <property type="molecule type" value="Genomic_DNA"/>
</dbReference>
<evidence type="ECO:0000313" key="3">
    <source>
        <dbReference type="EMBL" id="TQB67673.1"/>
    </source>
</evidence>
<proteinExistence type="predicted"/>
<keyword evidence="4" id="KW-1185">Reference proteome</keyword>
<dbReference type="Pfam" id="PF00069">
    <property type="entry name" value="Pkinase"/>
    <property type="match status" value="1"/>
</dbReference>
<reference evidence="3 4" key="1">
    <citation type="submission" date="2019-06" db="EMBL/GenBank/DDBJ databases">
        <title>Wine fermentation using esterase from Monascus purpureus.</title>
        <authorList>
            <person name="Geng C."/>
            <person name="Zhang Y."/>
        </authorList>
    </citation>
    <scope>NUCLEOTIDE SEQUENCE [LARGE SCALE GENOMIC DNA]</scope>
    <source>
        <strain evidence="3">HQ1</strain>
    </source>
</reference>
<protein>
    <recommendedName>
        <fullName evidence="2">Protein kinase domain-containing protein</fullName>
    </recommendedName>
</protein>
<feature type="domain" description="Protein kinase" evidence="2">
    <location>
        <begin position="104"/>
        <end position="205"/>
    </location>
</feature>
<feature type="region of interest" description="Disordered" evidence="1">
    <location>
        <begin position="1"/>
        <end position="41"/>
    </location>
</feature>
<dbReference type="Proteomes" id="UP000319663">
    <property type="component" value="Unassembled WGS sequence"/>
</dbReference>
<dbReference type="GO" id="GO:0005524">
    <property type="term" value="F:ATP binding"/>
    <property type="evidence" value="ECO:0007669"/>
    <property type="project" value="InterPro"/>
</dbReference>
<sequence>MSSAPVKHSMSSSPKNSLGPRVGDKRKASPTPEPARKVVRGGPRDFGLAQILESTDIAQPLVTRHESPCDTFREVFCCDLAGPVSMVVYRSRPSRVMAIRTFTQNRTDQMLEIFRNIQHENILSAIECYKDGETVYFRFDDFPVTLEHLVACDAYPTETQLALILSQLLQGLSHLLKCGLAHQSLICSNILLSWSGILKIAGLEHCIEHLPGQSQAPMMNALATIAMELMQNYDKDDGLRGIDDVNRWPVESWPFKFLEATTTAVSVEQLKHHIHGPAGTDGKGELQWLARFALVSARTFYTYKT</sequence>
<dbReference type="SUPFAM" id="SSF56112">
    <property type="entry name" value="Protein kinase-like (PK-like)"/>
    <property type="match status" value="1"/>
</dbReference>
<gene>
    <name evidence="3" type="ORF">MPDQ_004948</name>
</gene>
<dbReference type="OrthoDB" id="4062651at2759"/>
<comment type="caution">
    <text evidence="3">The sequence shown here is derived from an EMBL/GenBank/DDBJ whole genome shotgun (WGS) entry which is preliminary data.</text>
</comment>
<organism evidence="3 4">
    <name type="scientific">Monascus purpureus</name>
    <name type="common">Red mold</name>
    <name type="synonym">Monascus anka</name>
    <dbReference type="NCBI Taxonomy" id="5098"/>
    <lineage>
        <taxon>Eukaryota</taxon>
        <taxon>Fungi</taxon>
        <taxon>Dikarya</taxon>
        <taxon>Ascomycota</taxon>
        <taxon>Pezizomycotina</taxon>
        <taxon>Eurotiomycetes</taxon>
        <taxon>Eurotiomycetidae</taxon>
        <taxon>Eurotiales</taxon>
        <taxon>Aspergillaceae</taxon>
        <taxon>Monascus</taxon>
    </lineage>
</organism>
<name>A0A507QIN7_MONPU</name>
<evidence type="ECO:0000259" key="2">
    <source>
        <dbReference type="Pfam" id="PF00069"/>
    </source>
</evidence>
<evidence type="ECO:0000313" key="4">
    <source>
        <dbReference type="Proteomes" id="UP000319663"/>
    </source>
</evidence>
<dbReference type="Gene3D" id="1.10.510.10">
    <property type="entry name" value="Transferase(Phosphotransferase) domain 1"/>
    <property type="match status" value="1"/>
</dbReference>
<dbReference type="GO" id="GO:0004672">
    <property type="term" value="F:protein kinase activity"/>
    <property type="evidence" value="ECO:0007669"/>
    <property type="project" value="InterPro"/>
</dbReference>
<dbReference type="InterPro" id="IPR000719">
    <property type="entry name" value="Prot_kinase_dom"/>
</dbReference>